<protein>
    <submittedName>
        <fullName evidence="1">Uncharacterized protein</fullName>
    </submittedName>
</protein>
<accession>A0AC60QQG9</accession>
<comment type="caution">
    <text evidence="1">The sequence shown here is derived from an EMBL/GenBank/DDBJ whole genome shotgun (WGS) entry which is preliminary data.</text>
</comment>
<dbReference type="EMBL" id="JABSTQ010005338">
    <property type="protein sequence ID" value="KAG0439560.1"/>
    <property type="molecule type" value="Genomic_DNA"/>
</dbReference>
<reference evidence="1 2" key="1">
    <citation type="journal article" date="2020" name="Cell">
        <title>Large-Scale Comparative Analyses of Tick Genomes Elucidate Their Genetic Diversity and Vector Capacities.</title>
        <authorList>
            <consortium name="Tick Genome and Microbiome Consortium (TIGMIC)"/>
            <person name="Jia N."/>
            <person name="Wang J."/>
            <person name="Shi W."/>
            <person name="Du L."/>
            <person name="Sun Y."/>
            <person name="Zhan W."/>
            <person name="Jiang J.F."/>
            <person name="Wang Q."/>
            <person name="Zhang B."/>
            <person name="Ji P."/>
            <person name="Bell-Sakyi L."/>
            <person name="Cui X.M."/>
            <person name="Yuan T.T."/>
            <person name="Jiang B.G."/>
            <person name="Yang W.F."/>
            <person name="Lam T.T."/>
            <person name="Chang Q.C."/>
            <person name="Ding S.J."/>
            <person name="Wang X.J."/>
            <person name="Zhu J.G."/>
            <person name="Ruan X.D."/>
            <person name="Zhao L."/>
            <person name="Wei J.T."/>
            <person name="Ye R.Z."/>
            <person name="Que T.C."/>
            <person name="Du C.H."/>
            <person name="Zhou Y.H."/>
            <person name="Cheng J.X."/>
            <person name="Dai P.F."/>
            <person name="Guo W.B."/>
            <person name="Han X.H."/>
            <person name="Huang E.J."/>
            <person name="Li L.F."/>
            <person name="Wei W."/>
            <person name="Gao Y.C."/>
            <person name="Liu J.Z."/>
            <person name="Shao H.Z."/>
            <person name="Wang X."/>
            <person name="Wang C.C."/>
            <person name="Yang T.C."/>
            <person name="Huo Q.B."/>
            <person name="Li W."/>
            <person name="Chen H.Y."/>
            <person name="Chen S.E."/>
            <person name="Zhou L.G."/>
            <person name="Ni X.B."/>
            <person name="Tian J.H."/>
            <person name="Sheng Y."/>
            <person name="Liu T."/>
            <person name="Pan Y.S."/>
            <person name="Xia L.Y."/>
            <person name="Li J."/>
            <person name="Zhao F."/>
            <person name="Cao W.C."/>
        </authorList>
    </citation>
    <scope>NUCLEOTIDE SEQUENCE [LARGE SCALE GENOMIC DNA]</scope>
    <source>
        <strain evidence="1">Iper-2018</strain>
    </source>
</reference>
<evidence type="ECO:0000313" key="1">
    <source>
        <dbReference type="EMBL" id="KAG0439560.1"/>
    </source>
</evidence>
<organism evidence="1 2">
    <name type="scientific">Ixodes persulcatus</name>
    <name type="common">Taiga tick</name>
    <dbReference type="NCBI Taxonomy" id="34615"/>
    <lineage>
        <taxon>Eukaryota</taxon>
        <taxon>Metazoa</taxon>
        <taxon>Ecdysozoa</taxon>
        <taxon>Arthropoda</taxon>
        <taxon>Chelicerata</taxon>
        <taxon>Arachnida</taxon>
        <taxon>Acari</taxon>
        <taxon>Parasitiformes</taxon>
        <taxon>Ixodida</taxon>
        <taxon>Ixodoidea</taxon>
        <taxon>Ixodidae</taxon>
        <taxon>Ixodinae</taxon>
        <taxon>Ixodes</taxon>
    </lineage>
</organism>
<gene>
    <name evidence="1" type="ORF">HPB47_016601</name>
</gene>
<name>A0AC60QQG9_IXOPE</name>
<dbReference type="Proteomes" id="UP000805193">
    <property type="component" value="Unassembled WGS sequence"/>
</dbReference>
<evidence type="ECO:0000313" key="2">
    <source>
        <dbReference type="Proteomes" id="UP000805193"/>
    </source>
</evidence>
<sequence length="363" mass="40057">MEEPARTRYRQKLTVASEELPDPLDPDVRRHAFSTDARRWPQVEIGDVYVYLVEGVCFYSREQFKRYKLEDGYNLFLSGKVRGLRSFEAAVESDRIVLVTGEVETGQTLGRYHLPWAVVKKEGTIQSAHCTCMAGLGEACSHVAALYCSALKLTSSSASRAQVQLLSNAAGSRHLLEHCLTDSEDTDTASSISSWDDLAYEVFGTLVDMVCFSGSLDETAAREATLTGVEGSQVELSTRAQAGSDEWFRRRKGRITASVVGVEGVVFQVMGYTEAPNVSSVRWGRDNEVNAKNRFINDEGPKHKGFEAYRAARRHRCPYHKGCMPNLGHDDDDDDDEMVKRGKSVRPSCGLCDGGICGATVAC</sequence>
<proteinExistence type="predicted"/>
<keyword evidence="2" id="KW-1185">Reference proteome</keyword>